<dbReference type="AlphaFoldDB" id="A0A0L0VS56"/>
<reference evidence="2" key="1">
    <citation type="submission" date="2014-03" db="EMBL/GenBank/DDBJ databases">
        <title>The Genome Sequence of Puccinia striiformis f. sp. tritici PST-78.</title>
        <authorList>
            <consortium name="The Broad Institute Genome Sequencing Platform"/>
            <person name="Cuomo C."/>
            <person name="Hulbert S."/>
            <person name="Chen X."/>
            <person name="Walker B."/>
            <person name="Young S.K."/>
            <person name="Zeng Q."/>
            <person name="Gargeya S."/>
            <person name="Fitzgerald M."/>
            <person name="Haas B."/>
            <person name="Abouelleil A."/>
            <person name="Alvarado L."/>
            <person name="Arachchi H.M."/>
            <person name="Berlin A.M."/>
            <person name="Chapman S.B."/>
            <person name="Goldberg J."/>
            <person name="Griggs A."/>
            <person name="Gujja S."/>
            <person name="Hansen M."/>
            <person name="Howarth C."/>
            <person name="Imamovic A."/>
            <person name="Larimer J."/>
            <person name="McCowan C."/>
            <person name="Montmayeur A."/>
            <person name="Murphy C."/>
            <person name="Neiman D."/>
            <person name="Pearson M."/>
            <person name="Priest M."/>
            <person name="Roberts A."/>
            <person name="Saif S."/>
            <person name="Shea T."/>
            <person name="Sisk P."/>
            <person name="Sykes S."/>
            <person name="Wortman J."/>
            <person name="Nusbaum C."/>
            <person name="Birren B."/>
        </authorList>
    </citation>
    <scope>NUCLEOTIDE SEQUENCE [LARGE SCALE GENOMIC DNA]</scope>
    <source>
        <strain evidence="2">race PST-78</strain>
    </source>
</reference>
<keyword evidence="2" id="KW-1185">Reference proteome</keyword>
<protein>
    <submittedName>
        <fullName evidence="1">Uncharacterized protein</fullName>
    </submittedName>
</protein>
<evidence type="ECO:0000313" key="2">
    <source>
        <dbReference type="Proteomes" id="UP000054564"/>
    </source>
</evidence>
<gene>
    <name evidence="1" type="ORF">PSTG_04602</name>
</gene>
<proteinExistence type="predicted"/>
<organism evidence="1 2">
    <name type="scientific">Puccinia striiformis f. sp. tritici PST-78</name>
    <dbReference type="NCBI Taxonomy" id="1165861"/>
    <lineage>
        <taxon>Eukaryota</taxon>
        <taxon>Fungi</taxon>
        <taxon>Dikarya</taxon>
        <taxon>Basidiomycota</taxon>
        <taxon>Pucciniomycotina</taxon>
        <taxon>Pucciniomycetes</taxon>
        <taxon>Pucciniales</taxon>
        <taxon>Pucciniaceae</taxon>
        <taxon>Puccinia</taxon>
    </lineage>
</organism>
<dbReference type="EMBL" id="AJIL01000025">
    <property type="protein sequence ID" value="KNF02104.1"/>
    <property type="molecule type" value="Genomic_DNA"/>
</dbReference>
<sequence>MPGAGNTKTFVVVTRVVRAARLLLSPPTSIITDQPENLINRHRNSTNADFRNDPHRLLSRRDGHCLPEWAKTRRTQGRSTRNPLPRMSSSSSVITEGRRVSFIIYWKLLAEGPIPVLGSIPSLSNWPNPLAIDPLVNRQVKPRTLGLSFFLSQVIIIVLSRSSVLRCYYHQ</sequence>
<evidence type="ECO:0000313" key="1">
    <source>
        <dbReference type="EMBL" id="KNF02104.1"/>
    </source>
</evidence>
<dbReference type="Proteomes" id="UP000054564">
    <property type="component" value="Unassembled WGS sequence"/>
</dbReference>
<name>A0A0L0VS56_9BASI</name>
<accession>A0A0L0VS56</accession>
<comment type="caution">
    <text evidence="1">The sequence shown here is derived from an EMBL/GenBank/DDBJ whole genome shotgun (WGS) entry which is preliminary data.</text>
</comment>